<evidence type="ECO:0000259" key="3">
    <source>
        <dbReference type="Pfam" id="PF01298"/>
    </source>
</evidence>
<dbReference type="AlphaFoldDB" id="A0A543K4A5"/>
<sequence length="854" mass="90436">MKLKIKPIFVFCISLYISVAPSSSHSEIAFRSSTETGAQFAAVTAGGGVNAFVENGKIVFNTQRREAVIAYIHDASGAVVDQIIIPPRTQADFGSTQGAILGLLGPSHIRAIVDEGSYSSNMTSSISGIFNNTREATYESSYFAQTFPAGGSISYAIGTPETIFHTHLSVAAQVFVLKLKAALGNDSADDIFDKALKSVTEKLVTSDNISRFATTDSLGDKLMFVAGLMVEEMPKALKDFGIDTIVDMSGAGLLEQILEKPTKILTSTESVLNAAATGRNALLQQYFDPAIIKYDLSYDAQNEYLFREYRLNWNGTSLSDRAPRRYDAVASDNDQIKYFFGIPWNVKSVWEADRDRWSIDNNFYVAVPVIDLPDFNPPPPPQISRGAISGVASNLNSTFTLTSSASGNRSVDRVRLLSDDGNFDFTVAGPFSEMSHLSYSATRALGRQITDTSTGEVHTFQHRWWVMGDATPSDHFANRTGSASWSGNIFGDYAISETGTVYHNAVSGDINLKADFSSGSVIGEFFPVIRYGLNDRHSRTLFYNMTLQGNFQSGSLNADIRDLLGTEPIGEVNVLLFGPTANEFGGTFWFSDFQGAAAGIVVGEQGEWTPRFTFPNDGDAGDSPSFGGGPGVGDGVGGGPGVGDADGGSPSIGGTPGESGVGGGLGAQAGVAAGGQGVGIIRSSAVSDHDASATFSYMDWGTWDRAIDPAALAVDRNLVEMDENWLAYEPTANLPASGRASYRGSVAGAGDGMADGRVTGDINLSADFGNDRVTGSMNLRDGNNASWADAAFDAPINRSGDNPNSFRSGLSGADVSDGNIFGGFAGPNAEEVGGGWQLDHMDGSSANGIFRAQQ</sequence>
<dbReference type="SUPFAM" id="SSF56925">
    <property type="entry name" value="OMPA-like"/>
    <property type="match status" value="2"/>
</dbReference>
<evidence type="ECO:0000313" key="5">
    <source>
        <dbReference type="Proteomes" id="UP000320582"/>
    </source>
</evidence>
<keyword evidence="2" id="KW-0732">Signal</keyword>
<feature type="compositionally biased region" description="Gly residues" evidence="1">
    <location>
        <begin position="626"/>
        <end position="663"/>
    </location>
</feature>
<dbReference type="RefSeq" id="WP_142085493.1">
    <property type="nucleotide sequence ID" value="NZ_VFPT01000004.1"/>
</dbReference>
<dbReference type="Gene3D" id="2.40.160.90">
    <property type="match status" value="2"/>
</dbReference>
<feature type="chain" id="PRO_5022067359" description="Transferrin-binding protein B C-lobe/N-lobe beta-barrel domain-containing protein" evidence="2">
    <location>
        <begin position="23"/>
        <end position="854"/>
    </location>
</feature>
<comment type="caution">
    <text evidence="4">The sequence shown here is derived from an EMBL/GenBank/DDBJ whole genome shotgun (WGS) entry which is preliminary data.</text>
</comment>
<dbReference type="InterPro" id="IPR001677">
    <property type="entry name" value="TbpB_B_D"/>
</dbReference>
<organism evidence="4 5">
    <name type="scientific">Roseinatronobacter monicus</name>
    <dbReference type="NCBI Taxonomy" id="393481"/>
    <lineage>
        <taxon>Bacteria</taxon>
        <taxon>Pseudomonadati</taxon>
        <taxon>Pseudomonadota</taxon>
        <taxon>Alphaproteobacteria</taxon>
        <taxon>Rhodobacterales</taxon>
        <taxon>Paracoccaceae</taxon>
        <taxon>Roseinatronobacter</taxon>
    </lineage>
</organism>
<accession>A0A543K4A5</accession>
<feature type="signal peptide" evidence="2">
    <location>
        <begin position="1"/>
        <end position="22"/>
    </location>
</feature>
<name>A0A543K4A5_9RHOB</name>
<evidence type="ECO:0000256" key="1">
    <source>
        <dbReference type="SAM" id="MobiDB-lite"/>
    </source>
</evidence>
<dbReference type="EMBL" id="VFPT01000004">
    <property type="protein sequence ID" value="TQM89913.1"/>
    <property type="molecule type" value="Genomic_DNA"/>
</dbReference>
<dbReference type="InterPro" id="IPR011250">
    <property type="entry name" value="OMP/PagP_B-barrel"/>
</dbReference>
<dbReference type="Proteomes" id="UP000320582">
    <property type="component" value="Unassembled WGS sequence"/>
</dbReference>
<feature type="domain" description="Transferrin-binding protein B C-lobe/N-lobe beta-barrel" evidence="3">
    <location>
        <begin position="734"/>
        <end position="853"/>
    </location>
</feature>
<feature type="region of interest" description="Disordered" evidence="1">
    <location>
        <begin position="614"/>
        <end position="663"/>
    </location>
</feature>
<keyword evidence="5" id="KW-1185">Reference proteome</keyword>
<protein>
    <recommendedName>
        <fullName evidence="3">Transferrin-binding protein B C-lobe/N-lobe beta-barrel domain-containing protein</fullName>
    </recommendedName>
</protein>
<reference evidence="4 5" key="1">
    <citation type="submission" date="2019-06" db="EMBL/GenBank/DDBJ databases">
        <title>Genomic Encyclopedia of Archaeal and Bacterial Type Strains, Phase II (KMG-II): from individual species to whole genera.</title>
        <authorList>
            <person name="Goeker M."/>
        </authorList>
    </citation>
    <scope>NUCLEOTIDE SEQUENCE [LARGE SCALE GENOMIC DNA]</scope>
    <source>
        <strain evidence="4 5">DSM 18423</strain>
    </source>
</reference>
<evidence type="ECO:0000313" key="4">
    <source>
        <dbReference type="EMBL" id="TQM89913.1"/>
    </source>
</evidence>
<dbReference type="Pfam" id="PF01298">
    <property type="entry name" value="TbpB_B_D"/>
    <property type="match status" value="1"/>
</dbReference>
<evidence type="ECO:0000256" key="2">
    <source>
        <dbReference type="SAM" id="SignalP"/>
    </source>
</evidence>
<proteinExistence type="predicted"/>
<dbReference type="OrthoDB" id="7529687at2"/>
<gene>
    <name evidence="4" type="ORF">BD293_4227</name>
</gene>